<gene>
    <name evidence="3" type="ORF">PGLA2088_LOCUS29973</name>
</gene>
<comment type="caution">
    <text evidence="3">The sequence shown here is derived from an EMBL/GenBank/DDBJ whole genome shotgun (WGS) entry which is preliminary data.</text>
</comment>
<keyword evidence="2" id="KW-0812">Transmembrane</keyword>
<keyword evidence="2" id="KW-0472">Membrane</keyword>
<evidence type="ECO:0000313" key="3">
    <source>
        <dbReference type="EMBL" id="CAE8696765.1"/>
    </source>
</evidence>
<organism evidence="3 4">
    <name type="scientific">Polarella glacialis</name>
    <name type="common">Dinoflagellate</name>
    <dbReference type="NCBI Taxonomy" id="89957"/>
    <lineage>
        <taxon>Eukaryota</taxon>
        <taxon>Sar</taxon>
        <taxon>Alveolata</taxon>
        <taxon>Dinophyceae</taxon>
        <taxon>Suessiales</taxon>
        <taxon>Suessiaceae</taxon>
        <taxon>Polarella</taxon>
    </lineage>
</organism>
<feature type="compositionally biased region" description="Basic and acidic residues" evidence="1">
    <location>
        <begin position="65"/>
        <end position="77"/>
    </location>
</feature>
<proteinExistence type="predicted"/>
<evidence type="ECO:0000313" key="4">
    <source>
        <dbReference type="Proteomes" id="UP000626109"/>
    </source>
</evidence>
<dbReference type="Proteomes" id="UP000626109">
    <property type="component" value="Unassembled WGS sequence"/>
</dbReference>
<sequence>MRKRIACGELVSCATAPCKQSRLYKKHCWSWHFLTTSAHGMKPLAQGSGEASNQALLGTGDDLDDGRPDDNEEEDRQHHRADCERCLVLLVGATVCLAIRVHTLLLVLGRLEGSLAGLWHLGEESPLGGRGAATVGLSVFRP</sequence>
<dbReference type="EMBL" id="CAJNNW010028570">
    <property type="protein sequence ID" value="CAE8696765.1"/>
    <property type="molecule type" value="Genomic_DNA"/>
</dbReference>
<evidence type="ECO:0000256" key="1">
    <source>
        <dbReference type="SAM" id="MobiDB-lite"/>
    </source>
</evidence>
<dbReference type="AlphaFoldDB" id="A0A813KAL7"/>
<name>A0A813KAL7_POLGL</name>
<feature type="region of interest" description="Disordered" evidence="1">
    <location>
        <begin position="44"/>
        <end position="77"/>
    </location>
</feature>
<feature type="transmembrane region" description="Helical" evidence="2">
    <location>
        <begin position="86"/>
        <end position="108"/>
    </location>
</feature>
<evidence type="ECO:0000256" key="2">
    <source>
        <dbReference type="SAM" id="Phobius"/>
    </source>
</evidence>
<accession>A0A813KAL7</accession>
<protein>
    <submittedName>
        <fullName evidence="3">Uncharacterized protein</fullName>
    </submittedName>
</protein>
<keyword evidence="2" id="KW-1133">Transmembrane helix</keyword>
<reference evidence="3" key="1">
    <citation type="submission" date="2021-02" db="EMBL/GenBank/DDBJ databases">
        <authorList>
            <person name="Dougan E. K."/>
            <person name="Rhodes N."/>
            <person name="Thang M."/>
            <person name="Chan C."/>
        </authorList>
    </citation>
    <scope>NUCLEOTIDE SEQUENCE</scope>
</reference>